<dbReference type="PANTHER" id="PTHR12526:SF636">
    <property type="entry name" value="BLL3647 PROTEIN"/>
    <property type="match status" value="1"/>
</dbReference>
<dbReference type="AlphaFoldDB" id="A0A5Q4YWU3"/>
<dbReference type="Proteomes" id="UP000325811">
    <property type="component" value="Chromosome II"/>
</dbReference>
<dbReference type="SUPFAM" id="SSF53756">
    <property type="entry name" value="UDP-Glycosyltransferase/glycogen phosphorylase"/>
    <property type="match status" value="1"/>
</dbReference>
<evidence type="ECO:0000313" key="2">
    <source>
        <dbReference type="Proteomes" id="UP000325811"/>
    </source>
</evidence>
<gene>
    <name evidence="1" type="ORF">PDMSB3_2903</name>
</gene>
<dbReference type="EMBL" id="LR699554">
    <property type="protein sequence ID" value="VVD34187.1"/>
    <property type="molecule type" value="Genomic_DNA"/>
</dbReference>
<dbReference type="GO" id="GO:0016757">
    <property type="term" value="F:glycosyltransferase activity"/>
    <property type="evidence" value="ECO:0007669"/>
    <property type="project" value="TreeGrafter"/>
</dbReference>
<evidence type="ECO:0000313" key="1">
    <source>
        <dbReference type="EMBL" id="VVD34187.1"/>
    </source>
</evidence>
<accession>A0A5Q4YWU3</accession>
<reference evidence="1 2" key="1">
    <citation type="submission" date="2019-08" db="EMBL/GenBank/DDBJ databases">
        <authorList>
            <person name="Herpell B J."/>
        </authorList>
    </citation>
    <scope>NUCLEOTIDE SEQUENCE [LARGE SCALE GENOMIC DNA]</scope>
    <source>
        <strain evidence="2">Msb3</strain>
    </source>
</reference>
<dbReference type="CDD" id="cd03801">
    <property type="entry name" value="GT4_PimA-like"/>
    <property type="match status" value="1"/>
</dbReference>
<dbReference type="RefSeq" id="WP_165189255.1">
    <property type="nucleotide sequence ID" value="NZ_LR699554.1"/>
</dbReference>
<dbReference type="KEGG" id="pdio:PDMSB3_2903.1"/>
<name>A0A5Q4YWU3_9BURK</name>
<organism evidence="1 2">
    <name type="scientific">Paraburkholderia dioscoreae</name>
    <dbReference type="NCBI Taxonomy" id="2604047"/>
    <lineage>
        <taxon>Bacteria</taxon>
        <taxon>Pseudomonadati</taxon>
        <taxon>Pseudomonadota</taxon>
        <taxon>Betaproteobacteria</taxon>
        <taxon>Burkholderiales</taxon>
        <taxon>Burkholderiaceae</taxon>
        <taxon>Paraburkholderia</taxon>
    </lineage>
</organism>
<proteinExistence type="predicted"/>
<evidence type="ECO:0008006" key="3">
    <source>
        <dbReference type="Google" id="ProtNLM"/>
    </source>
</evidence>
<dbReference type="Gene3D" id="3.40.50.2000">
    <property type="entry name" value="Glycogen Phosphorylase B"/>
    <property type="match status" value="2"/>
</dbReference>
<sequence>MKVAIVSPIPLFPLNAGNRSRVLNLARTIRSLGHEVHFIYLESRQPEPFDMEAHLNEFETAGVTVLRRSGSALWAYRVKRVAWLLKRAAERLLARQEAYYTGLDELYSVTFSNQLRHLQDEHGFDAVFVEYVFYSRALDAFPDSVIKVLDTHDIFADRHIPFIGRPGAKNYMFSISPRHEERGLRRAHVVVAIQSEEGAVLSARLADGGPNVAVISHLLEPATGTDSRAYADAAFLGSDTQPNRDALAYFMNDVMPRITAEVPQFKLHLLGSIATAIDAHPNLLRRGRVKDLAEAFSVAPISVNPMLLGTGINIKLLESMQYGLPVVTTRLGARGLSSNYLRGVTIVDDRDAQGFADVVIRLVRDAELRASQGVASRQSAHAWHEAQLQVLRDTLNGNSVPISLEECAVSEV</sequence>
<dbReference type="PANTHER" id="PTHR12526">
    <property type="entry name" value="GLYCOSYLTRANSFERASE"/>
    <property type="match status" value="1"/>
</dbReference>
<keyword evidence="2" id="KW-1185">Reference proteome</keyword>
<dbReference type="Pfam" id="PF13692">
    <property type="entry name" value="Glyco_trans_1_4"/>
    <property type="match status" value="1"/>
</dbReference>
<protein>
    <recommendedName>
        <fullName evidence="3">Glycosyltransferase</fullName>
    </recommendedName>
</protein>